<dbReference type="Proteomes" id="UP000044602">
    <property type="component" value="Unassembled WGS sequence"/>
</dbReference>
<reference evidence="2 3" key="1">
    <citation type="submission" date="2015-05" db="EMBL/GenBank/DDBJ databases">
        <authorList>
            <person name="Wang D.B."/>
            <person name="Wang M."/>
        </authorList>
    </citation>
    <scope>NUCLEOTIDE SEQUENCE [LARGE SCALE GENOMIC DNA]</scope>
    <source>
        <strain evidence="2">VL1</strain>
    </source>
</reference>
<gene>
    <name evidence="2" type="ORF">BN1708_000482</name>
</gene>
<evidence type="ECO:0000313" key="2">
    <source>
        <dbReference type="EMBL" id="CRK19820.1"/>
    </source>
</evidence>
<accession>A0A0G4LDT2</accession>
<evidence type="ECO:0000313" key="3">
    <source>
        <dbReference type="Proteomes" id="UP000044602"/>
    </source>
</evidence>
<evidence type="ECO:0000256" key="1">
    <source>
        <dbReference type="SAM" id="MobiDB-lite"/>
    </source>
</evidence>
<sequence>MYIGMESSQLVSEHGELKLHIVTVPWEVKLEVEVEAEVEARGDSEGGGEDGDEDENRSKVGRRGVIEDDDLDRGDLPHEYPRWFLRGPDKGSHARIRVGGNGVPNAGRQAQRPKETSKQGRTGGRQVGQRTRCNG</sequence>
<keyword evidence="3" id="KW-1185">Reference proteome</keyword>
<name>A0A0G4LDT2_VERLO</name>
<organism evidence="2 3">
    <name type="scientific">Verticillium longisporum</name>
    <name type="common">Verticillium dahliae var. longisporum</name>
    <dbReference type="NCBI Taxonomy" id="100787"/>
    <lineage>
        <taxon>Eukaryota</taxon>
        <taxon>Fungi</taxon>
        <taxon>Dikarya</taxon>
        <taxon>Ascomycota</taxon>
        <taxon>Pezizomycotina</taxon>
        <taxon>Sordariomycetes</taxon>
        <taxon>Hypocreomycetidae</taxon>
        <taxon>Glomerellales</taxon>
        <taxon>Plectosphaerellaceae</taxon>
        <taxon>Verticillium</taxon>
    </lineage>
</organism>
<dbReference type="EMBL" id="CVQH01011112">
    <property type="protein sequence ID" value="CRK19820.1"/>
    <property type="molecule type" value="Genomic_DNA"/>
</dbReference>
<feature type="compositionally biased region" description="Basic and acidic residues" evidence="1">
    <location>
        <begin position="73"/>
        <end position="92"/>
    </location>
</feature>
<dbReference type="AlphaFoldDB" id="A0A0G4LDT2"/>
<feature type="region of interest" description="Disordered" evidence="1">
    <location>
        <begin position="37"/>
        <end position="135"/>
    </location>
</feature>
<protein>
    <submittedName>
        <fullName evidence="2">Uncharacterized protein</fullName>
    </submittedName>
</protein>
<proteinExistence type="predicted"/>
<feature type="compositionally biased region" description="Acidic residues" evidence="1">
    <location>
        <begin position="46"/>
        <end position="55"/>
    </location>
</feature>